<accession>A0A9N9P066</accession>
<evidence type="ECO:0000313" key="2">
    <source>
        <dbReference type="Proteomes" id="UP000789759"/>
    </source>
</evidence>
<proteinExistence type="predicted"/>
<dbReference type="AlphaFoldDB" id="A0A9N9P066"/>
<sequence>MKVVSSHDKSKVPVALFIIVKSTDDIEENSSSDPNDKLIVKELLQQIGILHVCNLMLIEDLLNLKEKQEAHYQFTDEDLIQTATKVEQIGEEFIMLPLTGEKQFNILHDVLKIVNERIDNSGVTIKSLHKLQSCI</sequence>
<name>A0A9N9P066_9GLOM</name>
<protein>
    <submittedName>
        <fullName evidence="1">10342_t:CDS:1</fullName>
    </submittedName>
</protein>
<evidence type="ECO:0000313" key="1">
    <source>
        <dbReference type="EMBL" id="CAG8776076.1"/>
    </source>
</evidence>
<reference evidence="1" key="1">
    <citation type="submission" date="2021-06" db="EMBL/GenBank/DDBJ databases">
        <authorList>
            <person name="Kallberg Y."/>
            <person name="Tangrot J."/>
            <person name="Rosling A."/>
        </authorList>
    </citation>
    <scope>NUCLEOTIDE SEQUENCE</scope>
    <source>
        <strain evidence="1">FL966</strain>
    </source>
</reference>
<dbReference type="EMBL" id="CAJVQA010022902">
    <property type="protein sequence ID" value="CAG8776076.1"/>
    <property type="molecule type" value="Genomic_DNA"/>
</dbReference>
<keyword evidence="2" id="KW-1185">Reference proteome</keyword>
<gene>
    <name evidence="1" type="ORF">CPELLU_LOCUS16124</name>
</gene>
<organism evidence="1 2">
    <name type="scientific">Cetraspora pellucida</name>
    <dbReference type="NCBI Taxonomy" id="1433469"/>
    <lineage>
        <taxon>Eukaryota</taxon>
        <taxon>Fungi</taxon>
        <taxon>Fungi incertae sedis</taxon>
        <taxon>Mucoromycota</taxon>
        <taxon>Glomeromycotina</taxon>
        <taxon>Glomeromycetes</taxon>
        <taxon>Diversisporales</taxon>
        <taxon>Gigasporaceae</taxon>
        <taxon>Cetraspora</taxon>
    </lineage>
</organism>
<dbReference type="Proteomes" id="UP000789759">
    <property type="component" value="Unassembled WGS sequence"/>
</dbReference>
<comment type="caution">
    <text evidence="1">The sequence shown here is derived from an EMBL/GenBank/DDBJ whole genome shotgun (WGS) entry which is preliminary data.</text>
</comment>
<dbReference type="OrthoDB" id="2394465at2759"/>